<gene>
    <name evidence="1" type="ORF">ACEZ3G_15445</name>
</gene>
<accession>A0ACC7LMP0</accession>
<evidence type="ECO:0000313" key="1">
    <source>
        <dbReference type="EMBL" id="MFH6604879.1"/>
    </source>
</evidence>
<organism evidence="1 2">
    <name type="scientific">Meishania litoralis</name>
    <dbReference type="NCBI Taxonomy" id="3434685"/>
    <lineage>
        <taxon>Bacteria</taxon>
        <taxon>Pseudomonadati</taxon>
        <taxon>Bacteroidota</taxon>
        <taxon>Flavobacteriia</taxon>
        <taxon>Flavobacteriales</taxon>
        <taxon>Flavobacteriaceae</taxon>
        <taxon>Meishania</taxon>
    </lineage>
</organism>
<name>A0ACC7LMP0_9FLAO</name>
<protein>
    <submittedName>
        <fullName evidence="1">PKD domain-containing protein</fullName>
    </submittedName>
</protein>
<sequence>MKKVFLFGIGMLFLISCNSDDGPVQTPTEPIIPVADFSASETDVETGTIIDFTDGSQHASSYEWTFEGGDPASSTDKNPSVTYNTSGSFSVSLKVTNDDGDDTETKAGYINVTDATTPPLAAFTATSTMIETGESIEFTDTSTGSPTDWAWDFEGGDPDTSTDQNPTVTYTTAGTYTVTLTVTNADGSGEEIKTGFITVTDPVFAPVADFSASATTITSGNDITFTDTSANEPTSWAWEFEGGSPSTSSEQNPTITYNNFGTYSVTLTATNSAGDNEMTKTGFITVDMQTASYTVTFTSNWNATNHPINFPANDHFSAAVGMAHKPGVTFFEDGELASDGIENMAETGTNSPLDSEIGAIVSAGNALSFVNGGSLPNGTLERTFTLQVTEEFSFVTFVSMIAPSPDWFVAIENIGLFDNGEFISNLTVDAISYDAGTDSGPNFTSANDDTDPAEPISLITTAPLGNGSTVNPPMAFFTFVRN</sequence>
<evidence type="ECO:0000313" key="2">
    <source>
        <dbReference type="Proteomes" id="UP001595191"/>
    </source>
</evidence>
<dbReference type="Proteomes" id="UP001595191">
    <property type="component" value="Unassembled WGS sequence"/>
</dbReference>
<reference evidence="1" key="1">
    <citation type="submission" date="2024-09" db="EMBL/GenBank/DDBJ databases">
        <authorList>
            <person name="Liu J."/>
        </authorList>
    </citation>
    <scope>NUCLEOTIDE SEQUENCE</scope>
    <source>
        <strain evidence="1">NBU2967</strain>
    </source>
</reference>
<keyword evidence="2" id="KW-1185">Reference proteome</keyword>
<dbReference type="EMBL" id="JBHFPV010000005">
    <property type="protein sequence ID" value="MFH6604879.1"/>
    <property type="molecule type" value="Genomic_DNA"/>
</dbReference>
<proteinExistence type="predicted"/>
<comment type="caution">
    <text evidence="1">The sequence shown here is derived from an EMBL/GenBank/DDBJ whole genome shotgun (WGS) entry which is preliminary data.</text>
</comment>